<evidence type="ECO:0000313" key="3">
    <source>
        <dbReference type="Proteomes" id="UP000019678"/>
    </source>
</evidence>
<evidence type="ECO:0000313" key="2">
    <source>
        <dbReference type="EMBL" id="EYF00685.1"/>
    </source>
</evidence>
<reference evidence="2 3" key="1">
    <citation type="submission" date="2013-05" db="EMBL/GenBank/DDBJ databases">
        <title>Genome assembly of Chondromyces apiculatus DSM 436.</title>
        <authorList>
            <person name="Sharma G."/>
            <person name="Khatri I."/>
            <person name="Kaur C."/>
            <person name="Mayilraj S."/>
            <person name="Subramanian S."/>
        </authorList>
    </citation>
    <scope>NUCLEOTIDE SEQUENCE [LARGE SCALE GENOMIC DNA]</scope>
    <source>
        <strain evidence="2 3">DSM 436</strain>
    </source>
</reference>
<dbReference type="Proteomes" id="UP000019678">
    <property type="component" value="Unassembled WGS sequence"/>
</dbReference>
<feature type="region of interest" description="Disordered" evidence="1">
    <location>
        <begin position="183"/>
        <end position="203"/>
    </location>
</feature>
<dbReference type="STRING" id="1192034.CAP_0376"/>
<comment type="caution">
    <text evidence="2">The sequence shown here is derived from an EMBL/GenBank/DDBJ whole genome shotgun (WGS) entry which is preliminary data.</text>
</comment>
<evidence type="ECO:0000256" key="1">
    <source>
        <dbReference type="SAM" id="MobiDB-lite"/>
    </source>
</evidence>
<dbReference type="Gene3D" id="3.10.590.10">
    <property type="entry name" value="ph1033 like domains"/>
    <property type="match status" value="1"/>
</dbReference>
<name>A0A017SVP9_9BACT</name>
<organism evidence="2 3">
    <name type="scientific">Chondromyces apiculatus DSM 436</name>
    <dbReference type="NCBI Taxonomy" id="1192034"/>
    <lineage>
        <taxon>Bacteria</taxon>
        <taxon>Pseudomonadati</taxon>
        <taxon>Myxococcota</taxon>
        <taxon>Polyangia</taxon>
        <taxon>Polyangiales</taxon>
        <taxon>Polyangiaceae</taxon>
        <taxon>Chondromyces</taxon>
    </lineage>
</organism>
<gene>
    <name evidence="2" type="ORF">CAP_0376</name>
</gene>
<sequence length="384" mass="43631">MTYWLASFNGTTYEEFQEAGATVLGFRKGAQNEAAFNQIKPGDIILGYITSVSRWVAVLEAMGPTKSKAQIWLDDEFPLRLKVRPQILLKVEHGVALDDLEGRVDFYPDASVKGQFKGFLRRSPNRFRLDKDGALLLRLMKKAQDDPVSRPVAAWKYKRKLRYYAVERREGDRKVEVEVTVPGPEEPLREELASQSEEDNESKAVTRHTEIQWTLLSLGAELGLDVWVARNDRSRTWKGTKLGDMRRMVQKLPDHFNEVTTDTIQLVDVLWLKSHSIVAAFEVECTTSIYSGLLRMSDLLALQPNLDIKLYLVAAESRREKVRQQILRPTFSLSAKPLPGVCGFLSFDKLCKTVEGLRELQVISSLQASFLEKMAEYFKGEQGG</sequence>
<dbReference type="OrthoDB" id="6807706at2"/>
<proteinExistence type="predicted"/>
<dbReference type="AlphaFoldDB" id="A0A017SVP9"/>
<dbReference type="eggNOG" id="COG1673">
    <property type="taxonomic scope" value="Bacteria"/>
</dbReference>
<dbReference type="RefSeq" id="WP_156041566.1">
    <property type="nucleotide sequence ID" value="NZ_ASRX01000102.1"/>
</dbReference>
<protein>
    <recommendedName>
        <fullName evidence="4">EVE domain-containing protein</fullName>
    </recommendedName>
</protein>
<evidence type="ECO:0008006" key="4">
    <source>
        <dbReference type="Google" id="ProtNLM"/>
    </source>
</evidence>
<dbReference type="EMBL" id="ASRX01000102">
    <property type="protein sequence ID" value="EYF00685.1"/>
    <property type="molecule type" value="Genomic_DNA"/>
</dbReference>
<accession>A0A017SVP9</accession>
<keyword evidence="3" id="KW-1185">Reference proteome</keyword>